<evidence type="ECO:0000256" key="6">
    <source>
        <dbReference type="PROSITE-ProRule" id="PRU00169"/>
    </source>
</evidence>
<dbReference type="SUPFAM" id="SSF47384">
    <property type="entry name" value="Homodimeric domain of signal transducing histidine kinase"/>
    <property type="match status" value="1"/>
</dbReference>
<dbReference type="EC" id="2.7.13.3" evidence="2"/>
<proteinExistence type="predicted"/>
<feature type="chain" id="PRO_5018166440" description="histidine kinase" evidence="8">
    <location>
        <begin position="25"/>
        <end position="1520"/>
    </location>
</feature>
<dbReference type="InterPro" id="IPR005467">
    <property type="entry name" value="His_kinase_dom"/>
</dbReference>
<evidence type="ECO:0000256" key="4">
    <source>
        <dbReference type="ARBA" id="ARBA00022679"/>
    </source>
</evidence>
<feature type="region of interest" description="Disordered" evidence="7">
    <location>
        <begin position="699"/>
        <end position="759"/>
    </location>
</feature>
<dbReference type="PANTHER" id="PTHR43047:SF72">
    <property type="entry name" value="OSMOSENSING HISTIDINE PROTEIN KINASE SLN1"/>
    <property type="match status" value="1"/>
</dbReference>
<dbReference type="PROSITE" id="PS50109">
    <property type="entry name" value="HIS_KIN"/>
    <property type="match status" value="1"/>
</dbReference>
<comment type="catalytic activity">
    <reaction evidence="1">
        <text>ATP + protein L-histidine = ADP + protein N-phospho-L-histidine.</text>
        <dbReference type="EC" id="2.7.13.3"/>
    </reaction>
</comment>
<dbReference type="VEuPathDB" id="FungiDB:BTJ68_11835"/>
<feature type="region of interest" description="Disordered" evidence="7">
    <location>
        <begin position="593"/>
        <end position="675"/>
    </location>
</feature>
<dbReference type="Gene3D" id="3.30.565.10">
    <property type="entry name" value="Histidine kinase-like ATPase, C-terminal domain"/>
    <property type="match status" value="1"/>
</dbReference>
<organism evidence="11 12">
    <name type="scientific">Hortaea werneckii</name>
    <name type="common">Black yeast</name>
    <name type="synonym">Cladosporium werneckii</name>
    <dbReference type="NCBI Taxonomy" id="91943"/>
    <lineage>
        <taxon>Eukaryota</taxon>
        <taxon>Fungi</taxon>
        <taxon>Dikarya</taxon>
        <taxon>Ascomycota</taxon>
        <taxon>Pezizomycotina</taxon>
        <taxon>Dothideomycetes</taxon>
        <taxon>Dothideomycetidae</taxon>
        <taxon>Mycosphaerellales</taxon>
        <taxon>Teratosphaeriaceae</taxon>
        <taxon>Hortaea</taxon>
    </lineage>
</organism>
<evidence type="ECO:0000313" key="12">
    <source>
        <dbReference type="Proteomes" id="UP000270230"/>
    </source>
</evidence>
<dbReference type="GO" id="GO:0000155">
    <property type="term" value="F:phosphorelay sensor kinase activity"/>
    <property type="evidence" value="ECO:0007669"/>
    <property type="project" value="InterPro"/>
</dbReference>
<dbReference type="CDD" id="cd00082">
    <property type="entry name" value="HisKA"/>
    <property type="match status" value="1"/>
</dbReference>
<feature type="compositionally biased region" description="Basic and acidic residues" evidence="7">
    <location>
        <begin position="741"/>
        <end position="751"/>
    </location>
</feature>
<dbReference type="GO" id="GO:0005886">
    <property type="term" value="C:plasma membrane"/>
    <property type="evidence" value="ECO:0007669"/>
    <property type="project" value="TreeGrafter"/>
</dbReference>
<dbReference type="SUPFAM" id="SSF55781">
    <property type="entry name" value="GAF domain-like"/>
    <property type="match status" value="1"/>
</dbReference>
<dbReference type="FunFam" id="1.10.287.130:FF:000023">
    <property type="entry name" value="Sensor histidine kinase/response regulator, putative"/>
    <property type="match status" value="1"/>
</dbReference>
<feature type="domain" description="Histidine kinase" evidence="9">
    <location>
        <begin position="914"/>
        <end position="1192"/>
    </location>
</feature>
<dbReference type="VEuPathDB" id="FungiDB:BTJ68_11834"/>
<feature type="region of interest" description="Disordered" evidence="7">
    <location>
        <begin position="798"/>
        <end position="834"/>
    </location>
</feature>
<evidence type="ECO:0000256" key="3">
    <source>
        <dbReference type="ARBA" id="ARBA00022553"/>
    </source>
</evidence>
<feature type="compositionally biased region" description="Basic and acidic residues" evidence="7">
    <location>
        <begin position="270"/>
        <end position="281"/>
    </location>
</feature>
<feature type="compositionally biased region" description="Basic and acidic residues" evidence="7">
    <location>
        <begin position="613"/>
        <end position="664"/>
    </location>
</feature>
<dbReference type="PRINTS" id="PR00344">
    <property type="entry name" value="BCTRLSENSOR"/>
</dbReference>
<dbReference type="GO" id="GO:0009927">
    <property type="term" value="F:histidine phosphotransfer kinase activity"/>
    <property type="evidence" value="ECO:0007669"/>
    <property type="project" value="TreeGrafter"/>
</dbReference>
<evidence type="ECO:0000313" key="11">
    <source>
        <dbReference type="EMBL" id="RMY54815.1"/>
    </source>
</evidence>
<feature type="region of interest" description="Disordered" evidence="7">
    <location>
        <begin position="265"/>
        <end position="290"/>
    </location>
</feature>
<dbReference type="Gene3D" id="3.40.50.2300">
    <property type="match status" value="1"/>
</dbReference>
<comment type="caution">
    <text evidence="11">The sequence shown here is derived from an EMBL/GenBank/DDBJ whole genome shotgun (WGS) entry which is preliminary data.</text>
</comment>
<feature type="region of interest" description="Disordered" evidence="7">
    <location>
        <begin position="1026"/>
        <end position="1049"/>
    </location>
</feature>
<evidence type="ECO:0000256" key="2">
    <source>
        <dbReference type="ARBA" id="ARBA00012438"/>
    </source>
</evidence>
<feature type="compositionally biased region" description="Polar residues" evidence="7">
    <location>
        <begin position="1353"/>
        <end position="1379"/>
    </location>
</feature>
<feature type="domain" description="Response regulatory" evidence="10">
    <location>
        <begin position="1398"/>
        <end position="1519"/>
    </location>
</feature>
<name>A0A3M7CRQ6_HORWE</name>
<evidence type="ECO:0000256" key="7">
    <source>
        <dbReference type="SAM" id="MobiDB-lite"/>
    </source>
</evidence>
<dbReference type="CDD" id="cd17546">
    <property type="entry name" value="REC_hyHK_CKI1_RcsC-like"/>
    <property type="match status" value="1"/>
</dbReference>
<dbReference type="InterPro" id="IPR036890">
    <property type="entry name" value="HATPase_C_sf"/>
</dbReference>
<feature type="compositionally biased region" description="Low complexity" evidence="7">
    <location>
        <begin position="713"/>
        <end position="739"/>
    </location>
</feature>
<gene>
    <name evidence="11" type="ORF">D0865_04519</name>
</gene>
<dbReference type="Pfam" id="PF00072">
    <property type="entry name" value="Response_reg"/>
    <property type="match status" value="1"/>
</dbReference>
<feature type="modified residue" description="4-aspartylphosphate" evidence="6">
    <location>
        <position position="1449"/>
    </location>
</feature>
<protein>
    <recommendedName>
        <fullName evidence="2">histidine kinase</fullName>
        <ecNumber evidence="2">2.7.13.3</ecNumber>
    </recommendedName>
</protein>
<dbReference type="SMART" id="SM00387">
    <property type="entry name" value="HATPase_c"/>
    <property type="match status" value="1"/>
</dbReference>
<accession>A0A3M7CRQ6</accession>
<dbReference type="InterPro" id="IPR001789">
    <property type="entry name" value="Sig_transdc_resp-reg_receiver"/>
</dbReference>
<dbReference type="Gene3D" id="1.10.287.130">
    <property type="match status" value="1"/>
</dbReference>
<dbReference type="Pfam" id="PF02518">
    <property type="entry name" value="HATPase_c"/>
    <property type="match status" value="1"/>
</dbReference>
<dbReference type="SUPFAM" id="SSF52172">
    <property type="entry name" value="CheY-like"/>
    <property type="match status" value="1"/>
</dbReference>
<sequence>MMKCATITCLLSALYSATCVLADALPSPASSPEAQSPEITPTSLPILEADENTHLEVRQNQNANLGVSFSQPSQAPIVTTHWFETTVPEAPFTTYVEVIYTQKFSSIPDQWPSAVGQGQIGYGTLKATGKNKTKRDAMPEETGVAQPVVFAIQEEYIFQPVQQVMQVVVMETVTVLPNLTFGAMNSTSYNVSASAMPFGNMTTTGRNNTDRAHTLNTSALYTVVVGPHLRQPLGKILINMKLFRGRMSVACHGRSQIKPACVMTESTPEDDARPGLKRSEPSEEQEDSYFMRPRTEGARERDVFRYLHPWAEANQPAFISRAAFPEHQNTPEPEACPDITLAALAQLGALRMNVRRVVVSLISCTVEYVLAESTKSMSLQYDVVEDPKDAPWIGTCSMKRSEGLNDFAVDHWRKATRLRQLPEDPGFYYTAGISKHHFIIPDVHRQKDEKQRAFVKRASWLRFFASVPLRDPRGSVIGSYTLLDDKPRFGISAHELTYLEDMADTVTDHLEATIVRAQRQRSERLIQGLALFNNGMDSLRHWWLQQDDRRLNKAGRYRKQGIDRSGQDRRLAAEFGIQESNDRPLAQRRLARLRRGRGRNASLGTSGSNSAAEKTRESENVGERDFGQESLKNDSSRDSSRSKEPLKAGRQQKEEKGATQDQKSHSGLPATNPTQAYGRASNLLREALHAEGVYFTDASMATPAPRRSRLKSSDQQSEQSEGTSTTSASERYHGSTSDTDASDKDSNDRPCDLNGFSSRKRSTIKGTESEYLFNLPVKRLESLIRRFPRGHIFNYEDSGDVLSSSGDETGSAGSGEATEPTPVPDSRTNRKDRDAQKLGQIMPGARTIAFFPVWDSSSERYRTCLFVWSMTPLRYFDPAEDITYLAAFSHSLLAELGRIEAMAADRAKSTFISSMSHELRSPLHGVLAGAEFLLESEPTAFQEQMISTISMAGRTLLDTVNHILDFSKISNFSKSQRRDRAKADASRHEASIAGDETEMGVTMRLDIARLTEEVVETVASAYRFKGRPSNSGQAKLTPPETESSAERSNSEARHIEVLSIILDIAWRRSWVIDVSPGSWTRIITNLVSNALKYTPKGTVTIKLQSGNITTTPEGQERADITLIVEDTGIGMSPTFLSQGLYTPFRQVDSHSTGTGLGLSIVKQICEDIGARLNVDSELQRGTRVSITLNALFPQRHESTDGTTSDNRLFDNLKRLEIEKFLLYHPQINDAHDESGRCIAVTNSVNSIARQWLPCEASVNNLSDLRDGVSVCAVAEADLKWLAQNDSTQYEDLFTKLQEKHASLLVLAPSLRAISSNIDFDSAPVNVFFVPQAIGPRKLLRFLVAAQEAKESSSRSQGTGNTSRRASLTGNLPIQTQNPYSAKAPDKANLPVDGQDGPIVLLVEDNEINMKLLVALMKKLKLHYDCAGNGQQALDMYSNNPSKYFLIMMDLSMPVMDGFDSTAQIREVEKKRKLQRCTVVALTGVTSGEERDGAIRSGVDRVITKPVRMTDLSTIVNEAQK</sequence>
<evidence type="ECO:0000256" key="1">
    <source>
        <dbReference type="ARBA" id="ARBA00000085"/>
    </source>
</evidence>
<keyword evidence="8" id="KW-0732">Signal</keyword>
<feature type="region of interest" description="Disordered" evidence="7">
    <location>
        <begin position="1350"/>
        <end position="1387"/>
    </location>
</feature>
<dbReference type="Pfam" id="PF00512">
    <property type="entry name" value="HisKA"/>
    <property type="match status" value="1"/>
</dbReference>
<dbReference type="Proteomes" id="UP000270230">
    <property type="component" value="Unassembled WGS sequence"/>
</dbReference>
<dbReference type="InterPro" id="IPR003661">
    <property type="entry name" value="HisK_dim/P_dom"/>
</dbReference>
<dbReference type="SMART" id="SM00388">
    <property type="entry name" value="HisKA"/>
    <property type="match status" value="1"/>
</dbReference>
<dbReference type="SUPFAM" id="SSF55874">
    <property type="entry name" value="ATPase domain of HSP90 chaperone/DNA topoisomerase II/histidine kinase"/>
    <property type="match status" value="1"/>
</dbReference>
<keyword evidence="5" id="KW-0418">Kinase</keyword>
<dbReference type="PROSITE" id="PS50110">
    <property type="entry name" value="RESPONSE_REGULATORY"/>
    <property type="match status" value="1"/>
</dbReference>
<feature type="signal peptide" evidence="8">
    <location>
        <begin position="1"/>
        <end position="24"/>
    </location>
</feature>
<keyword evidence="3 6" id="KW-0597">Phosphoprotein</keyword>
<dbReference type="InterPro" id="IPR011006">
    <property type="entry name" value="CheY-like_superfamily"/>
</dbReference>
<keyword evidence="4" id="KW-0808">Transferase</keyword>
<dbReference type="InterPro" id="IPR036097">
    <property type="entry name" value="HisK_dim/P_sf"/>
</dbReference>
<dbReference type="OrthoDB" id="303614at2759"/>
<dbReference type="InterPro" id="IPR004358">
    <property type="entry name" value="Sig_transdc_His_kin-like_C"/>
</dbReference>
<dbReference type="InterPro" id="IPR003594">
    <property type="entry name" value="HATPase_dom"/>
</dbReference>
<reference evidence="11 12" key="1">
    <citation type="journal article" date="2018" name="BMC Genomics">
        <title>Genomic evidence for intraspecific hybridization in a clonal and extremely halotolerant yeast.</title>
        <authorList>
            <person name="Gostincar C."/>
            <person name="Stajich J.E."/>
            <person name="Zupancic J."/>
            <person name="Zalar P."/>
            <person name="Gunde-Cimerman N."/>
        </authorList>
    </citation>
    <scope>NUCLEOTIDE SEQUENCE [LARGE SCALE GENOMIC DNA]</scope>
    <source>
        <strain evidence="11 12">EXF-151</strain>
    </source>
</reference>
<evidence type="ECO:0000256" key="8">
    <source>
        <dbReference type="SAM" id="SignalP"/>
    </source>
</evidence>
<dbReference type="SMART" id="SM00448">
    <property type="entry name" value="REC"/>
    <property type="match status" value="1"/>
</dbReference>
<evidence type="ECO:0000259" key="10">
    <source>
        <dbReference type="PROSITE" id="PS50110"/>
    </source>
</evidence>
<dbReference type="EMBL" id="QWIN01000276">
    <property type="protein sequence ID" value="RMY54815.1"/>
    <property type="molecule type" value="Genomic_DNA"/>
</dbReference>
<evidence type="ECO:0000256" key="5">
    <source>
        <dbReference type="ARBA" id="ARBA00022777"/>
    </source>
</evidence>
<dbReference type="PANTHER" id="PTHR43047">
    <property type="entry name" value="TWO-COMPONENT HISTIDINE PROTEIN KINASE"/>
    <property type="match status" value="1"/>
</dbReference>
<evidence type="ECO:0000259" key="9">
    <source>
        <dbReference type="PROSITE" id="PS50109"/>
    </source>
</evidence>